<accession>A0A6N7WN15</accession>
<evidence type="ECO:0000256" key="3">
    <source>
        <dbReference type="ARBA" id="ARBA00023295"/>
    </source>
</evidence>
<dbReference type="GeneID" id="86056910"/>
<dbReference type="RefSeq" id="WP_154468326.1">
    <property type="nucleotide sequence ID" value="NZ_VUMI01000099.1"/>
</dbReference>
<evidence type="ECO:0000259" key="6">
    <source>
        <dbReference type="Pfam" id="PF01301"/>
    </source>
</evidence>
<dbReference type="PRINTS" id="PR00742">
    <property type="entry name" value="GLHYDRLASE35"/>
</dbReference>
<sequence length="664" mass="76126">MKRTEYEWNRVSLIRNGKPWFPVMGEFHYSRYRKQDWKKELQKMKAGGIDIVASYVIWIHHEEEEGRFFVGENCDLAHFLELIQELGMLMFLRIGPWIHGEVRNGGFPDWLLKKEFTARSNDPRYFCAVEKYYRKIAGIVEKFLWKNGGPIIGIQIENEYHGIPGMCKEEQNEHMKELARIARKVGLDTPYYTATGWGDAATGGMVPVMGGYCEAPWDSRICEIEASSNYVFTRERDDGRIGTDLAIGAGCDFDSSKFPFLLAELGGGVQVTAHRRPIVSGKDIGGMSLTKIGCGANLLGYYMYHGGTNPLGKYSTMQESKETGYPNDLPILNYDFMAPLGQYGQVRESYYQIRRYGMFLKDFGEELCGMNTWLPSGNSENPEDCRTLRYAVRHNGEKGYLFINNYQRRRVRKNFGNQSISFMIGTEKVTFEGLNIADGDYGFYPFGMEVGEAVLKTALATPLCRLQNENPVYVFYSDTDPKYEWITAPKSVDQVITITDKEALYASKLILDQEYLAVAEGILCTDQKEIVWYECPEKECPKIKIYPPLQAVPQGISEVGTEGIWTVYEITAKPIEEEQRLSVAYKGESAQCFYEGKCIADDFYNGQEWEIGHLEELDIEKLEFKINPFYKKGTIFLEVPEPEENQAEIMHKTVKRVYTYRLEI</sequence>
<dbReference type="GO" id="GO:0005975">
    <property type="term" value="P:carbohydrate metabolic process"/>
    <property type="evidence" value="ECO:0007669"/>
    <property type="project" value="InterPro"/>
</dbReference>
<dbReference type="Gene3D" id="3.20.20.80">
    <property type="entry name" value="Glycosidases"/>
    <property type="match status" value="1"/>
</dbReference>
<protein>
    <recommendedName>
        <fullName evidence="4">Beta-galactosidase</fullName>
        <ecNumber evidence="4">3.2.1.23</ecNumber>
    </recommendedName>
</protein>
<comment type="caution">
    <text evidence="7">The sequence shown here is derived from an EMBL/GenBank/DDBJ whole genome shotgun (WGS) entry which is preliminary data.</text>
</comment>
<evidence type="ECO:0000313" key="8">
    <source>
        <dbReference type="Proteomes" id="UP000436047"/>
    </source>
</evidence>
<dbReference type="InterPro" id="IPR001944">
    <property type="entry name" value="Glycoside_Hdrlase_35"/>
</dbReference>
<dbReference type="EC" id="3.2.1.23" evidence="4"/>
<keyword evidence="3 4" id="KW-0326">Glycosidase</keyword>
<dbReference type="GO" id="GO:0004565">
    <property type="term" value="F:beta-galactosidase activity"/>
    <property type="evidence" value="ECO:0007669"/>
    <property type="project" value="UniProtKB-EC"/>
</dbReference>
<evidence type="ECO:0000256" key="5">
    <source>
        <dbReference type="RuleBase" id="RU003679"/>
    </source>
</evidence>
<dbReference type="InterPro" id="IPR031330">
    <property type="entry name" value="Gly_Hdrlase_35_cat"/>
</dbReference>
<keyword evidence="8" id="KW-1185">Reference proteome</keyword>
<keyword evidence="2 4" id="KW-0378">Hydrolase</keyword>
<evidence type="ECO:0000256" key="1">
    <source>
        <dbReference type="ARBA" id="ARBA00009809"/>
    </source>
</evidence>
<comment type="catalytic activity">
    <reaction evidence="4">
        <text>Hydrolysis of terminal non-reducing beta-D-galactose residues in beta-D-galactosides.</text>
        <dbReference type="EC" id="3.2.1.23"/>
    </reaction>
</comment>
<dbReference type="InterPro" id="IPR019801">
    <property type="entry name" value="Glyco_hydro_35_CS"/>
</dbReference>
<dbReference type="PANTHER" id="PTHR23421">
    <property type="entry name" value="BETA-GALACTOSIDASE RELATED"/>
    <property type="match status" value="1"/>
</dbReference>
<organism evidence="7 8">
    <name type="scientific">Eisenbergiella porci</name>
    <dbReference type="NCBI Taxonomy" id="2652274"/>
    <lineage>
        <taxon>Bacteria</taxon>
        <taxon>Bacillati</taxon>
        <taxon>Bacillota</taxon>
        <taxon>Clostridia</taxon>
        <taxon>Lachnospirales</taxon>
        <taxon>Lachnospiraceae</taxon>
        <taxon>Eisenbergiella</taxon>
    </lineage>
</organism>
<evidence type="ECO:0000256" key="2">
    <source>
        <dbReference type="ARBA" id="ARBA00022801"/>
    </source>
</evidence>
<evidence type="ECO:0000256" key="4">
    <source>
        <dbReference type="RuleBase" id="RU000675"/>
    </source>
</evidence>
<dbReference type="PROSITE" id="PS01182">
    <property type="entry name" value="GLYCOSYL_HYDROL_F35"/>
    <property type="match status" value="1"/>
</dbReference>
<proteinExistence type="inferred from homology"/>
<dbReference type="EMBL" id="VUMI01000099">
    <property type="protein sequence ID" value="MSS91993.1"/>
    <property type="molecule type" value="Genomic_DNA"/>
</dbReference>
<dbReference type="InterPro" id="IPR017853">
    <property type="entry name" value="GH"/>
</dbReference>
<comment type="similarity">
    <text evidence="1 5">Belongs to the glycosyl hydrolase 35 family.</text>
</comment>
<dbReference type="AlphaFoldDB" id="A0A6N7WN15"/>
<feature type="domain" description="Glycoside hydrolase 35 catalytic" evidence="6">
    <location>
        <begin position="12"/>
        <end position="356"/>
    </location>
</feature>
<dbReference type="Proteomes" id="UP000436047">
    <property type="component" value="Unassembled WGS sequence"/>
</dbReference>
<reference evidence="7 8" key="1">
    <citation type="submission" date="2019-08" db="EMBL/GenBank/DDBJ databases">
        <title>In-depth cultivation of the pig gut microbiome towards novel bacterial diversity and tailored functional studies.</title>
        <authorList>
            <person name="Wylensek D."/>
            <person name="Hitch T.C.A."/>
            <person name="Clavel T."/>
        </authorList>
    </citation>
    <scope>NUCLEOTIDE SEQUENCE [LARGE SCALE GENOMIC DNA]</scope>
    <source>
        <strain evidence="7 8">WCA-389-WT-23B</strain>
    </source>
</reference>
<dbReference type="Pfam" id="PF01301">
    <property type="entry name" value="Glyco_hydro_35"/>
    <property type="match status" value="1"/>
</dbReference>
<gene>
    <name evidence="7" type="ORF">FYJ45_28435</name>
</gene>
<name>A0A6N7WN15_9FIRM</name>
<dbReference type="SUPFAM" id="SSF51445">
    <property type="entry name" value="(Trans)glycosidases"/>
    <property type="match status" value="1"/>
</dbReference>
<evidence type="ECO:0000313" key="7">
    <source>
        <dbReference type="EMBL" id="MSS91993.1"/>
    </source>
</evidence>